<evidence type="ECO:0000313" key="1">
    <source>
        <dbReference type="EMBL" id="EFG74087.1"/>
    </source>
</evidence>
<protein>
    <submittedName>
        <fullName evidence="1">Uncharacterized protein</fullName>
    </submittedName>
</protein>
<gene>
    <name evidence="1" type="ORF">HMPREF0591_5972</name>
</gene>
<organism evidence="1 2">
    <name type="scientific">Mycobacterium parascrofulaceum ATCC BAA-614</name>
    <dbReference type="NCBI Taxonomy" id="525368"/>
    <lineage>
        <taxon>Bacteria</taxon>
        <taxon>Bacillati</taxon>
        <taxon>Actinomycetota</taxon>
        <taxon>Actinomycetes</taxon>
        <taxon>Mycobacteriales</taxon>
        <taxon>Mycobacteriaceae</taxon>
        <taxon>Mycobacterium</taxon>
        <taxon>Mycobacterium simiae complex</taxon>
    </lineage>
</organism>
<reference evidence="1 2" key="1">
    <citation type="submission" date="2010-04" db="EMBL/GenBank/DDBJ databases">
        <authorList>
            <person name="Muzny D."/>
            <person name="Qin X."/>
            <person name="Deng J."/>
            <person name="Jiang H."/>
            <person name="Liu Y."/>
            <person name="Qu J."/>
            <person name="Song X.-Z."/>
            <person name="Zhang L."/>
            <person name="Thornton R."/>
            <person name="Coyle M."/>
            <person name="Francisco L."/>
            <person name="Jackson L."/>
            <person name="Javaid M."/>
            <person name="Korchina V."/>
            <person name="Kovar C."/>
            <person name="Mata R."/>
            <person name="Mathew T."/>
            <person name="Ngo R."/>
            <person name="Nguyen L."/>
            <person name="Nguyen N."/>
            <person name="Okwuonu G."/>
            <person name="Ongeri F."/>
            <person name="Pham C."/>
            <person name="Simmons D."/>
            <person name="Wilczek-Boney K."/>
            <person name="Hale W."/>
            <person name="Jakkamsetti A."/>
            <person name="Pham P."/>
            <person name="Ruth R."/>
            <person name="San Lucas F."/>
            <person name="Warren J."/>
            <person name="Zhang J."/>
            <person name="Zhao Z."/>
            <person name="Zhou C."/>
            <person name="Zhu D."/>
            <person name="Lee S."/>
            <person name="Bess C."/>
            <person name="Blankenburg K."/>
            <person name="Forbes L."/>
            <person name="Fu Q."/>
            <person name="Gubbala S."/>
            <person name="Hirani K."/>
            <person name="Jayaseelan J.C."/>
            <person name="Lara F."/>
            <person name="Munidasa M."/>
            <person name="Palculict T."/>
            <person name="Patil S."/>
            <person name="Pu L.-L."/>
            <person name="Saada N."/>
            <person name="Tang L."/>
            <person name="Weissenberger G."/>
            <person name="Zhu Y."/>
            <person name="Hemphill L."/>
            <person name="Shang Y."/>
            <person name="Youmans B."/>
            <person name="Ayvaz T."/>
            <person name="Ross M."/>
            <person name="Santibanez J."/>
            <person name="Aqrawi P."/>
            <person name="Gross S."/>
            <person name="Joshi V."/>
            <person name="Fowler G."/>
            <person name="Nazareth L."/>
            <person name="Reid J."/>
            <person name="Worley K."/>
            <person name="Petrosino J."/>
            <person name="Highlander S."/>
            <person name="Gibbs R."/>
        </authorList>
    </citation>
    <scope>NUCLEOTIDE SEQUENCE [LARGE SCALE GENOMIC DNA]</scope>
    <source>
        <strain evidence="1 2">ATCC BAA-614</strain>
    </source>
</reference>
<comment type="caution">
    <text evidence="1">The sequence shown here is derived from an EMBL/GenBank/DDBJ whole genome shotgun (WGS) entry which is preliminary data.</text>
</comment>
<dbReference type="HOGENOM" id="CLU_3254373_0_0_11"/>
<sequence>MRHAQIIVLRTRSNVAIITRVFGIASNSEQVMRDALLRDRSI</sequence>
<evidence type="ECO:0000313" key="2">
    <source>
        <dbReference type="Proteomes" id="UP000003653"/>
    </source>
</evidence>
<keyword evidence="2" id="KW-1185">Reference proteome</keyword>
<dbReference type="EMBL" id="ADNV01000385">
    <property type="protein sequence ID" value="EFG74087.1"/>
    <property type="molecule type" value="Genomic_DNA"/>
</dbReference>
<dbReference type="AlphaFoldDB" id="D5PIH8"/>
<dbReference type="Proteomes" id="UP000003653">
    <property type="component" value="Unassembled WGS sequence"/>
</dbReference>
<accession>D5PIH8</accession>
<proteinExistence type="predicted"/>
<name>D5PIH8_9MYCO</name>